<evidence type="ECO:0000313" key="14">
    <source>
        <dbReference type="Proteomes" id="UP000801492"/>
    </source>
</evidence>
<evidence type="ECO:0000256" key="4">
    <source>
        <dbReference type="ARBA" id="ARBA00016075"/>
    </source>
</evidence>
<dbReference type="FunFam" id="3.90.110.10:FF:000001">
    <property type="entry name" value="Malate dehydrogenase"/>
    <property type="match status" value="1"/>
</dbReference>
<reference evidence="13" key="1">
    <citation type="submission" date="2019-08" db="EMBL/GenBank/DDBJ databases">
        <title>The genome of the North American firefly Photinus pyralis.</title>
        <authorList>
            <consortium name="Photinus pyralis genome working group"/>
            <person name="Fallon T.R."/>
            <person name="Sander Lower S.E."/>
            <person name="Weng J.-K."/>
        </authorList>
    </citation>
    <scope>NUCLEOTIDE SEQUENCE</scope>
    <source>
        <strain evidence="13">TRF0915ILg1</strain>
        <tissue evidence="13">Whole body</tissue>
    </source>
</reference>
<feature type="binding site" evidence="9">
    <location>
        <position position="64"/>
    </location>
    <ligand>
        <name>NAD(+)</name>
        <dbReference type="ChEBI" id="CHEBI:57540"/>
    </ligand>
</feature>
<dbReference type="SUPFAM" id="SSF51735">
    <property type="entry name" value="NAD(P)-binding Rossmann-fold domains"/>
    <property type="match status" value="1"/>
</dbReference>
<dbReference type="PANTHER" id="PTHR11540:SF16">
    <property type="entry name" value="MALATE DEHYDROGENASE, MITOCHONDRIAL"/>
    <property type="match status" value="1"/>
</dbReference>
<dbReference type="Gene3D" id="3.90.110.10">
    <property type="entry name" value="Lactate dehydrogenase/glycoside hydrolase, family 4, C-terminal"/>
    <property type="match status" value="1"/>
</dbReference>
<dbReference type="OrthoDB" id="755699at2759"/>
<evidence type="ECO:0000313" key="13">
    <source>
        <dbReference type="EMBL" id="KAF2897349.1"/>
    </source>
</evidence>
<name>A0A8K0D3N5_IGNLU</name>
<protein>
    <recommendedName>
        <fullName evidence="4">Malate dehydrogenase, mitochondrial</fullName>
        <ecNumber evidence="3">1.1.1.37</ecNumber>
    </recommendedName>
</protein>
<dbReference type="SUPFAM" id="SSF56327">
    <property type="entry name" value="LDH C-terminal domain-like"/>
    <property type="match status" value="1"/>
</dbReference>
<dbReference type="InterPro" id="IPR001236">
    <property type="entry name" value="Lactate/malate_DH_N"/>
</dbReference>
<evidence type="ECO:0000256" key="10">
    <source>
        <dbReference type="RuleBase" id="RU003369"/>
    </source>
</evidence>
<dbReference type="Proteomes" id="UP000801492">
    <property type="component" value="Unassembled WGS sequence"/>
</dbReference>
<sequence length="370" mass="39852">MSILNVCKRITNSNILNTFTRCYAKKPKHIPLKVTVCGARGKIGQPLCLMLKQSPLIDELGLYDTNPVCGFGIELGHIDTRCKVIAYSGVDHIREAMEGASVVVIVAGAPKTSHLAYSAMFEANANIIQEIAQGVGLHAPNAMIAIATNPVNSMVPIASETLRRTGTYNPKRVFGITALDVVRTNTFVADVQGLEPENVMVPVIGGNADKTIIPVLSQARPCADFTVKELECITHKVQNAHHDVIKAKTKRSATLSAAFAIAKFVISIIKGLKGTNNVIECAYVRSKAHPHCKYLATPLLLGKSGIEKNLGVPKLSDYENCQLESAVPMIMDAVKKGESFVGVEDPPPCDPCDPSPTAPICPPNYCQREK</sequence>
<keyword evidence="14" id="KW-1185">Reference proteome</keyword>
<accession>A0A8K0D3N5</accession>
<dbReference type="GO" id="GO:0019752">
    <property type="term" value="P:carboxylic acid metabolic process"/>
    <property type="evidence" value="ECO:0007669"/>
    <property type="project" value="InterPro"/>
</dbReference>
<evidence type="ECO:0000256" key="9">
    <source>
        <dbReference type="PIRSR" id="PIRSR000102-3"/>
    </source>
</evidence>
<evidence type="ECO:0000256" key="6">
    <source>
        <dbReference type="ARBA" id="ARBA00023002"/>
    </source>
</evidence>
<dbReference type="InterPro" id="IPR010097">
    <property type="entry name" value="Malate_DH_type1"/>
</dbReference>
<comment type="caution">
    <text evidence="13">The sequence shown here is derived from an EMBL/GenBank/DDBJ whole genome shotgun (WGS) entry which is preliminary data.</text>
</comment>
<comment type="similarity">
    <text evidence="1">Belongs to the LDH/MDH superfamily. MDH type 1 family.</text>
</comment>
<gene>
    <name evidence="13" type="ORF">ILUMI_08825</name>
</gene>
<evidence type="ECO:0000256" key="7">
    <source>
        <dbReference type="ARBA" id="ARBA00023027"/>
    </source>
</evidence>
<evidence type="ECO:0000256" key="3">
    <source>
        <dbReference type="ARBA" id="ARBA00012995"/>
    </source>
</evidence>
<keyword evidence="6 10" id="KW-0560">Oxidoreductase</keyword>
<keyword evidence="7 9" id="KW-0520">NAD</keyword>
<dbReference type="PANTHER" id="PTHR11540">
    <property type="entry name" value="MALATE AND LACTATE DEHYDROGENASE"/>
    <property type="match status" value="1"/>
</dbReference>
<dbReference type="EMBL" id="VTPC01004265">
    <property type="protein sequence ID" value="KAF2897349.1"/>
    <property type="molecule type" value="Genomic_DNA"/>
</dbReference>
<comment type="catalytic activity">
    <reaction evidence="8">
        <text>(S)-malate + NAD(+) = oxaloacetate + NADH + H(+)</text>
        <dbReference type="Rhea" id="RHEA:21432"/>
        <dbReference type="ChEBI" id="CHEBI:15378"/>
        <dbReference type="ChEBI" id="CHEBI:15589"/>
        <dbReference type="ChEBI" id="CHEBI:16452"/>
        <dbReference type="ChEBI" id="CHEBI:57540"/>
        <dbReference type="ChEBI" id="CHEBI:57945"/>
        <dbReference type="EC" id="1.1.1.37"/>
    </reaction>
</comment>
<evidence type="ECO:0000259" key="12">
    <source>
        <dbReference type="Pfam" id="PF02866"/>
    </source>
</evidence>
<dbReference type="GO" id="GO:0030060">
    <property type="term" value="F:L-malate dehydrogenase (NAD+) activity"/>
    <property type="evidence" value="ECO:0007669"/>
    <property type="project" value="UniProtKB-EC"/>
</dbReference>
<dbReference type="PIRSF" id="PIRSF000102">
    <property type="entry name" value="Lac_mal_DH"/>
    <property type="match status" value="1"/>
</dbReference>
<dbReference type="GO" id="GO:0005739">
    <property type="term" value="C:mitochondrion"/>
    <property type="evidence" value="ECO:0007669"/>
    <property type="project" value="TreeGrafter"/>
</dbReference>
<dbReference type="FunFam" id="3.40.50.720:FF:000268">
    <property type="entry name" value="Malate dehydrogenase"/>
    <property type="match status" value="1"/>
</dbReference>
<evidence type="ECO:0000259" key="11">
    <source>
        <dbReference type="Pfam" id="PF00056"/>
    </source>
</evidence>
<dbReference type="InterPro" id="IPR015955">
    <property type="entry name" value="Lactate_DH/Glyco_Ohase_4_C"/>
</dbReference>
<organism evidence="13 14">
    <name type="scientific">Ignelater luminosus</name>
    <name type="common">Cucubano</name>
    <name type="synonym">Pyrophorus luminosus</name>
    <dbReference type="NCBI Taxonomy" id="2038154"/>
    <lineage>
        <taxon>Eukaryota</taxon>
        <taxon>Metazoa</taxon>
        <taxon>Ecdysozoa</taxon>
        <taxon>Arthropoda</taxon>
        <taxon>Hexapoda</taxon>
        <taxon>Insecta</taxon>
        <taxon>Pterygota</taxon>
        <taxon>Neoptera</taxon>
        <taxon>Endopterygota</taxon>
        <taxon>Coleoptera</taxon>
        <taxon>Polyphaga</taxon>
        <taxon>Elateriformia</taxon>
        <taxon>Elateroidea</taxon>
        <taxon>Elateridae</taxon>
        <taxon>Agrypninae</taxon>
        <taxon>Pyrophorini</taxon>
        <taxon>Ignelater</taxon>
    </lineage>
</organism>
<dbReference type="Pfam" id="PF02866">
    <property type="entry name" value="Ldh_1_C"/>
    <property type="match status" value="1"/>
</dbReference>
<dbReference type="GO" id="GO:0006099">
    <property type="term" value="P:tricarboxylic acid cycle"/>
    <property type="evidence" value="ECO:0007669"/>
    <property type="project" value="UniProtKB-KW"/>
</dbReference>
<evidence type="ECO:0000256" key="5">
    <source>
        <dbReference type="ARBA" id="ARBA00022532"/>
    </source>
</evidence>
<dbReference type="AlphaFoldDB" id="A0A8K0D3N5"/>
<dbReference type="Pfam" id="PF00056">
    <property type="entry name" value="Ldh_1_N"/>
    <property type="match status" value="1"/>
</dbReference>
<dbReference type="EC" id="1.1.1.37" evidence="3"/>
<dbReference type="NCBIfam" id="TIGR01772">
    <property type="entry name" value="MDH_euk_gproteo"/>
    <property type="match status" value="1"/>
</dbReference>
<keyword evidence="5" id="KW-0816">Tricarboxylic acid cycle</keyword>
<feature type="binding site" evidence="9">
    <location>
        <position position="124"/>
    </location>
    <ligand>
        <name>NAD(+)</name>
        <dbReference type="ChEBI" id="CHEBI:57540"/>
    </ligand>
</feature>
<evidence type="ECO:0000256" key="1">
    <source>
        <dbReference type="ARBA" id="ARBA00008824"/>
    </source>
</evidence>
<evidence type="ECO:0000256" key="8">
    <source>
        <dbReference type="ARBA" id="ARBA00048313"/>
    </source>
</evidence>
<feature type="binding site" evidence="9">
    <location>
        <begin position="38"/>
        <end position="44"/>
    </location>
    <ligand>
        <name>NAD(+)</name>
        <dbReference type="ChEBI" id="CHEBI:57540"/>
    </ligand>
</feature>
<comment type="subunit">
    <text evidence="2">Homodimer.</text>
</comment>
<evidence type="ECO:0000256" key="2">
    <source>
        <dbReference type="ARBA" id="ARBA00011738"/>
    </source>
</evidence>
<feature type="domain" description="Lactate/malate dehydrogenase N-terminal" evidence="11">
    <location>
        <begin position="33"/>
        <end position="175"/>
    </location>
</feature>
<dbReference type="InterPro" id="IPR001557">
    <property type="entry name" value="L-lactate/malate_DH"/>
</dbReference>
<proteinExistence type="inferred from homology"/>
<dbReference type="Gene3D" id="3.40.50.720">
    <property type="entry name" value="NAD(P)-binding Rossmann-like Domain"/>
    <property type="match status" value="1"/>
</dbReference>
<feature type="domain" description="Lactate/malate dehydrogenase C-terminal" evidence="12">
    <location>
        <begin position="177"/>
        <end position="340"/>
    </location>
</feature>
<dbReference type="InterPro" id="IPR036291">
    <property type="entry name" value="NAD(P)-bd_dom_sf"/>
</dbReference>
<dbReference type="InterPro" id="IPR022383">
    <property type="entry name" value="Lactate/malate_DH_C"/>
</dbReference>